<dbReference type="RefSeq" id="WP_179501840.1">
    <property type="nucleotide sequence ID" value="NZ_JACCAA010000001.1"/>
</dbReference>
<reference evidence="1 2" key="1">
    <citation type="submission" date="2020-07" db="EMBL/GenBank/DDBJ databases">
        <title>Sequencing the genomes of 1000 actinobacteria strains.</title>
        <authorList>
            <person name="Klenk H.-P."/>
        </authorList>
    </citation>
    <scope>NUCLEOTIDE SEQUENCE [LARGE SCALE GENOMIC DNA]</scope>
    <source>
        <strain evidence="1 2">DSM 23819</strain>
    </source>
</reference>
<protein>
    <submittedName>
        <fullName evidence="1">Uncharacterized protein</fullName>
    </submittedName>
</protein>
<accession>A0A7Y9RYQ8</accession>
<comment type="caution">
    <text evidence="1">The sequence shown here is derived from an EMBL/GenBank/DDBJ whole genome shotgun (WGS) entry which is preliminary data.</text>
</comment>
<organism evidence="1 2">
    <name type="scientific">Nocardioides daedukensis</name>
    <dbReference type="NCBI Taxonomy" id="634462"/>
    <lineage>
        <taxon>Bacteria</taxon>
        <taxon>Bacillati</taxon>
        <taxon>Actinomycetota</taxon>
        <taxon>Actinomycetes</taxon>
        <taxon>Propionibacteriales</taxon>
        <taxon>Nocardioidaceae</taxon>
        <taxon>Nocardioides</taxon>
    </lineage>
</organism>
<gene>
    <name evidence="1" type="ORF">BJ980_001628</name>
</gene>
<dbReference type="EMBL" id="JACCAA010000001">
    <property type="protein sequence ID" value="NYG58705.1"/>
    <property type="molecule type" value="Genomic_DNA"/>
</dbReference>
<name>A0A7Y9RYQ8_9ACTN</name>
<evidence type="ECO:0000313" key="1">
    <source>
        <dbReference type="EMBL" id="NYG58705.1"/>
    </source>
</evidence>
<dbReference type="Proteomes" id="UP000540656">
    <property type="component" value="Unassembled WGS sequence"/>
</dbReference>
<keyword evidence="2" id="KW-1185">Reference proteome</keyword>
<proteinExistence type="predicted"/>
<sequence length="131" mass="14107">MTAQHAHASGTSLAALVQPQRPHSNHDVWAAALDELEQAVERIVAWLASDDLSDGMEAIILATSTWSVPDLPGQIPTALVPRAQSIAVRQGVVRRELAEHVSTNRGHARLTRQVDAATARPVAPAYLDLRV</sequence>
<evidence type="ECO:0000313" key="2">
    <source>
        <dbReference type="Proteomes" id="UP000540656"/>
    </source>
</evidence>
<dbReference type="AlphaFoldDB" id="A0A7Y9RYQ8"/>